<gene>
    <name evidence="3" type="ORF">CY34DRAFT_110290</name>
</gene>
<sequence>MADSPSQSQAWQQAQFDYQQSLVPTHGMPRPQPQPGFALTTVPGSDSGTDQGFHHAEYSLPQWQVPAQIRGSTPRPIPPSLLQLQLQAPQPVPAQIGGSLNPGLISFPQWQQVPAQFGGSNSGLIPPSLPQLPAHVQQPALAAAQFGSSNSGLHPSQPQWQPALAQFGGSNSGLIPSSLPQLPVHAPQQIGGLSSGLFSSQSQFEDLNSGLIPSSLPQWQSSVLQSVTQHGGSTSRLSPSQLHRQAPSPFDPRPLCPPLSDTHDSESPVDPFQPIISETLSRVRSIRTSHKREGEEFTYFGDAKRARTTSTREKIKSGPTVTPDAYEKLKDSAEKEMVQRVFENGLYPKSNETAAMANAALDAAIGPDDDKKARLKRWGMTREGQRLVSKLKAIVKNIHSDFQKVAPIIVLASRQSPAELLMTKADMQASQAARIDILLGDISSFDVAIERPSEDGHVRSVQAPLAHPSVTALLDYVLSTKQYSKCLCTDTAATCRVELRKRAQLGWDNAVADNFQTNGGEVAYNQYLEYISALVGDQRSIFDQMLSGMYQKAPTVTFVAAAAAARRFDHRDDSAGEKSFSQLGVSVQNDLATLVGDTSRPITASSTAESTSENTQQKQQISDLVTVVEEKLQALESESGHAMTREENSPPRLVRRMTSLKHSIEDLPSENDHENYDDHSVSLIIGHDRLRIGFEHHVALNDDHLHTPRKRSRGEGLVQQDLIVANTQLQIATQAQRQLRDSQNRIDSLHSQLFDLRERLYDVERARNIAEMYVEMLQKSGLGDRRHQNLSKRKTMMHEHHPDGGQSVRWVTDDSDEFKPYENSSAEDDSDEFKPYENSSAEDDSEEFKPYENSSSEESSPVTQAVRGPLACGLAASRRLTLSRRQLAWCRSQAAAKNATVDNEPSSPIRPRVDGTPEV</sequence>
<feature type="region of interest" description="Disordered" evidence="2">
    <location>
        <begin position="223"/>
        <end position="272"/>
    </location>
</feature>
<reference evidence="3 4" key="1">
    <citation type="submission" date="2014-04" db="EMBL/GenBank/DDBJ databases">
        <authorList>
            <consortium name="DOE Joint Genome Institute"/>
            <person name="Kuo A."/>
            <person name="Ruytinx J."/>
            <person name="Rineau F."/>
            <person name="Colpaert J."/>
            <person name="Kohler A."/>
            <person name="Nagy L.G."/>
            <person name="Floudas D."/>
            <person name="Copeland A."/>
            <person name="Barry K.W."/>
            <person name="Cichocki N."/>
            <person name="Veneault-Fourrey C."/>
            <person name="LaButti K."/>
            <person name="Lindquist E.A."/>
            <person name="Lipzen A."/>
            <person name="Lundell T."/>
            <person name="Morin E."/>
            <person name="Murat C."/>
            <person name="Sun H."/>
            <person name="Tunlid A."/>
            <person name="Henrissat B."/>
            <person name="Grigoriev I.V."/>
            <person name="Hibbett D.S."/>
            <person name="Martin F."/>
            <person name="Nordberg H.P."/>
            <person name="Cantor M.N."/>
            <person name="Hua S.X."/>
        </authorList>
    </citation>
    <scope>NUCLEOTIDE SEQUENCE [LARGE SCALE GENOMIC DNA]</scope>
    <source>
        <strain evidence="3 4">UH-Slu-Lm8-n1</strain>
    </source>
</reference>
<feature type="compositionally biased region" description="Polar residues" evidence="2">
    <location>
        <begin position="146"/>
        <end position="160"/>
    </location>
</feature>
<evidence type="ECO:0000313" key="4">
    <source>
        <dbReference type="Proteomes" id="UP000054485"/>
    </source>
</evidence>
<organism evidence="3 4">
    <name type="scientific">Suillus luteus UH-Slu-Lm8-n1</name>
    <dbReference type="NCBI Taxonomy" id="930992"/>
    <lineage>
        <taxon>Eukaryota</taxon>
        <taxon>Fungi</taxon>
        <taxon>Dikarya</taxon>
        <taxon>Basidiomycota</taxon>
        <taxon>Agaricomycotina</taxon>
        <taxon>Agaricomycetes</taxon>
        <taxon>Agaricomycetidae</taxon>
        <taxon>Boletales</taxon>
        <taxon>Suillineae</taxon>
        <taxon>Suillaceae</taxon>
        <taxon>Suillus</taxon>
    </lineage>
</organism>
<reference evidence="4" key="2">
    <citation type="submission" date="2015-01" db="EMBL/GenBank/DDBJ databases">
        <title>Evolutionary Origins and Diversification of the Mycorrhizal Mutualists.</title>
        <authorList>
            <consortium name="DOE Joint Genome Institute"/>
            <consortium name="Mycorrhizal Genomics Consortium"/>
            <person name="Kohler A."/>
            <person name="Kuo A."/>
            <person name="Nagy L.G."/>
            <person name="Floudas D."/>
            <person name="Copeland A."/>
            <person name="Barry K.W."/>
            <person name="Cichocki N."/>
            <person name="Veneault-Fourrey C."/>
            <person name="LaButti K."/>
            <person name="Lindquist E.A."/>
            <person name="Lipzen A."/>
            <person name="Lundell T."/>
            <person name="Morin E."/>
            <person name="Murat C."/>
            <person name="Riley R."/>
            <person name="Ohm R."/>
            <person name="Sun H."/>
            <person name="Tunlid A."/>
            <person name="Henrissat B."/>
            <person name="Grigoriev I.V."/>
            <person name="Hibbett D.S."/>
            <person name="Martin F."/>
        </authorList>
    </citation>
    <scope>NUCLEOTIDE SEQUENCE [LARGE SCALE GENOMIC DNA]</scope>
    <source>
        <strain evidence="4">UH-Slu-Lm8-n1</strain>
    </source>
</reference>
<dbReference type="AlphaFoldDB" id="A0A0C9ZY78"/>
<feature type="region of interest" description="Disordered" evidence="2">
    <location>
        <begin position="816"/>
        <end position="866"/>
    </location>
</feature>
<feature type="region of interest" description="Disordered" evidence="2">
    <location>
        <begin position="1"/>
        <end position="54"/>
    </location>
</feature>
<dbReference type="HOGENOM" id="CLU_317164_0_0_1"/>
<feature type="region of interest" description="Disordered" evidence="2">
    <location>
        <begin position="894"/>
        <end position="919"/>
    </location>
</feature>
<feature type="region of interest" description="Disordered" evidence="2">
    <location>
        <begin position="146"/>
        <end position="167"/>
    </location>
</feature>
<feature type="compositionally biased region" description="Polar residues" evidence="2">
    <location>
        <begin position="223"/>
        <end position="243"/>
    </location>
</feature>
<feature type="compositionally biased region" description="Low complexity" evidence="2">
    <location>
        <begin position="603"/>
        <end position="615"/>
    </location>
</feature>
<feature type="region of interest" description="Disordered" evidence="2">
    <location>
        <begin position="598"/>
        <end position="620"/>
    </location>
</feature>
<accession>A0A0C9ZY78</accession>
<dbReference type="Proteomes" id="UP000054485">
    <property type="component" value="Unassembled WGS sequence"/>
</dbReference>
<feature type="compositionally biased region" description="Low complexity" evidence="2">
    <location>
        <begin position="1"/>
        <end position="21"/>
    </location>
</feature>
<proteinExistence type="predicted"/>
<evidence type="ECO:0000256" key="2">
    <source>
        <dbReference type="SAM" id="MobiDB-lite"/>
    </source>
</evidence>
<evidence type="ECO:0000256" key="1">
    <source>
        <dbReference type="SAM" id="Coils"/>
    </source>
</evidence>
<keyword evidence="1" id="KW-0175">Coiled coil</keyword>
<protein>
    <submittedName>
        <fullName evidence="3">Uncharacterized protein</fullName>
    </submittedName>
</protein>
<keyword evidence="4" id="KW-1185">Reference proteome</keyword>
<name>A0A0C9ZY78_9AGAM</name>
<evidence type="ECO:0000313" key="3">
    <source>
        <dbReference type="EMBL" id="KIK34411.1"/>
    </source>
</evidence>
<dbReference type="InParanoid" id="A0A0C9ZY78"/>
<dbReference type="OrthoDB" id="2673438at2759"/>
<dbReference type="EMBL" id="KN835758">
    <property type="protein sequence ID" value="KIK34411.1"/>
    <property type="molecule type" value="Genomic_DNA"/>
</dbReference>
<feature type="coiled-coil region" evidence="1">
    <location>
        <begin position="732"/>
        <end position="759"/>
    </location>
</feature>